<feature type="compositionally biased region" description="Basic and acidic residues" evidence="1">
    <location>
        <begin position="176"/>
        <end position="194"/>
    </location>
</feature>
<evidence type="ECO:0000313" key="3">
    <source>
        <dbReference type="Proteomes" id="UP000626092"/>
    </source>
</evidence>
<comment type="caution">
    <text evidence="2">The sequence shown here is derived from an EMBL/GenBank/DDBJ whole genome shotgun (WGS) entry which is preliminary data.</text>
</comment>
<organism evidence="2 3">
    <name type="scientific">Rhododendron simsii</name>
    <name type="common">Sims's rhododendron</name>
    <dbReference type="NCBI Taxonomy" id="118357"/>
    <lineage>
        <taxon>Eukaryota</taxon>
        <taxon>Viridiplantae</taxon>
        <taxon>Streptophyta</taxon>
        <taxon>Embryophyta</taxon>
        <taxon>Tracheophyta</taxon>
        <taxon>Spermatophyta</taxon>
        <taxon>Magnoliopsida</taxon>
        <taxon>eudicotyledons</taxon>
        <taxon>Gunneridae</taxon>
        <taxon>Pentapetalae</taxon>
        <taxon>asterids</taxon>
        <taxon>Ericales</taxon>
        <taxon>Ericaceae</taxon>
        <taxon>Ericoideae</taxon>
        <taxon>Rhodoreae</taxon>
        <taxon>Rhododendron</taxon>
    </lineage>
</organism>
<feature type="region of interest" description="Disordered" evidence="1">
    <location>
        <begin position="1"/>
        <end position="44"/>
    </location>
</feature>
<protein>
    <submittedName>
        <fullName evidence="2">Uncharacterized protein</fullName>
    </submittedName>
</protein>
<dbReference type="OrthoDB" id="785861at2759"/>
<dbReference type="AlphaFoldDB" id="A0A834FVL6"/>
<feature type="compositionally biased region" description="Low complexity" evidence="1">
    <location>
        <begin position="8"/>
        <end position="20"/>
    </location>
</feature>
<feature type="compositionally biased region" description="Basic and acidic residues" evidence="1">
    <location>
        <begin position="105"/>
        <end position="120"/>
    </location>
</feature>
<dbReference type="Proteomes" id="UP000626092">
    <property type="component" value="Unassembled WGS sequence"/>
</dbReference>
<proteinExistence type="predicted"/>
<gene>
    <name evidence="2" type="ORF">RHSIM_RhsimUnG0115800</name>
</gene>
<feature type="compositionally biased region" description="Polar residues" evidence="1">
    <location>
        <begin position="21"/>
        <end position="40"/>
    </location>
</feature>
<dbReference type="PANTHER" id="PTHR33448:SF10">
    <property type="entry name" value="PROTAMINE P1 FAMILY PROTEIN"/>
    <property type="match status" value="1"/>
</dbReference>
<dbReference type="EMBL" id="WJXA01000277">
    <property type="protein sequence ID" value="KAF7113529.1"/>
    <property type="molecule type" value="Genomic_DNA"/>
</dbReference>
<accession>A0A834FVL6</accession>
<evidence type="ECO:0000256" key="1">
    <source>
        <dbReference type="SAM" id="MobiDB-lite"/>
    </source>
</evidence>
<feature type="region of interest" description="Disordered" evidence="1">
    <location>
        <begin position="92"/>
        <end position="129"/>
    </location>
</feature>
<reference evidence="2" key="1">
    <citation type="submission" date="2019-11" db="EMBL/GenBank/DDBJ databases">
        <authorList>
            <person name="Liu Y."/>
            <person name="Hou J."/>
            <person name="Li T.-Q."/>
            <person name="Guan C.-H."/>
            <person name="Wu X."/>
            <person name="Wu H.-Z."/>
            <person name="Ling F."/>
            <person name="Zhang R."/>
            <person name="Shi X.-G."/>
            <person name="Ren J.-P."/>
            <person name="Chen E.-F."/>
            <person name="Sun J.-M."/>
        </authorList>
    </citation>
    <scope>NUCLEOTIDE SEQUENCE</scope>
    <source>
        <strain evidence="2">Adult_tree_wgs_1</strain>
        <tissue evidence="2">Leaves</tissue>
    </source>
</reference>
<keyword evidence="3" id="KW-1185">Reference proteome</keyword>
<feature type="region of interest" description="Disordered" evidence="1">
    <location>
        <begin position="172"/>
        <end position="194"/>
    </location>
</feature>
<dbReference type="PANTHER" id="PTHR33448">
    <property type="entry name" value="CHLOROPLAST PROTEIN HCF243-RELATED"/>
    <property type="match status" value="1"/>
</dbReference>
<evidence type="ECO:0000313" key="2">
    <source>
        <dbReference type="EMBL" id="KAF7113529.1"/>
    </source>
</evidence>
<sequence length="260" mass="28634">MFIRKRNSSSMETQSEPSSPKVTCSGQVRSSKPHSGSNSGRRTKSPACFPYSCPWVNRNALFCTRFAERLRPRSVRPGWGKCQWFSPFGHCRSSRKSKAGSPEMESNRNDEYKGVKGHKDEEEEEEDEDDFRVGLQMEGFDCCSPPPRNALLLTRCRSAPYKSSSLASRFWGQETGENRGGDGPTLERESSCGDSSLDLRMDRVIEGNLGGLGEIEGSTIDGGIKKMETGEGGGGIGRGWVLTRCKSEPARSGERLATCL</sequence>
<name>A0A834FVL6_RHOSS</name>